<dbReference type="Pfam" id="PF09770">
    <property type="entry name" value="PAT1"/>
    <property type="match status" value="1"/>
</dbReference>
<feature type="domain" description="mRNA decay factor PAT1" evidence="1">
    <location>
        <begin position="1"/>
        <end position="63"/>
    </location>
</feature>
<protein>
    <recommendedName>
        <fullName evidence="1">mRNA decay factor PAT1 domain-containing protein</fullName>
    </recommendedName>
</protein>
<dbReference type="EMBL" id="SGPJ01000471">
    <property type="protein sequence ID" value="THG94283.1"/>
    <property type="molecule type" value="Genomic_DNA"/>
</dbReference>
<evidence type="ECO:0000313" key="3">
    <source>
        <dbReference type="Proteomes" id="UP000309038"/>
    </source>
</evidence>
<evidence type="ECO:0000313" key="2">
    <source>
        <dbReference type="EMBL" id="THG94283.1"/>
    </source>
</evidence>
<reference evidence="2 3" key="1">
    <citation type="submission" date="2019-02" db="EMBL/GenBank/DDBJ databases">
        <title>Genome sequencing of the rare red list fungi Phlebia centrifuga.</title>
        <authorList>
            <person name="Buettner E."/>
            <person name="Kellner H."/>
        </authorList>
    </citation>
    <scope>NUCLEOTIDE SEQUENCE [LARGE SCALE GENOMIC DNA]</scope>
    <source>
        <strain evidence="2 3">DSM 108282</strain>
    </source>
</reference>
<name>A0A4S4K8X8_9APHY</name>
<sequence length="67" mass="7410">MSFFGFDEPNSLEDERRKFLQDAAQHEDVAVYTWGEESYDGLGDALQEGGDELNDETFGGGGQVGKF</sequence>
<proteinExistence type="predicted"/>
<dbReference type="AlphaFoldDB" id="A0A4S4K8X8"/>
<dbReference type="Proteomes" id="UP000309038">
    <property type="component" value="Unassembled WGS sequence"/>
</dbReference>
<comment type="caution">
    <text evidence="2">The sequence shown here is derived from an EMBL/GenBank/DDBJ whole genome shotgun (WGS) entry which is preliminary data.</text>
</comment>
<dbReference type="InterPro" id="IPR019167">
    <property type="entry name" value="PAT1_dom"/>
</dbReference>
<organism evidence="2 3">
    <name type="scientific">Hermanssonia centrifuga</name>
    <dbReference type="NCBI Taxonomy" id="98765"/>
    <lineage>
        <taxon>Eukaryota</taxon>
        <taxon>Fungi</taxon>
        <taxon>Dikarya</taxon>
        <taxon>Basidiomycota</taxon>
        <taxon>Agaricomycotina</taxon>
        <taxon>Agaricomycetes</taxon>
        <taxon>Polyporales</taxon>
        <taxon>Meruliaceae</taxon>
        <taxon>Hermanssonia</taxon>
    </lineage>
</organism>
<evidence type="ECO:0000259" key="1">
    <source>
        <dbReference type="Pfam" id="PF09770"/>
    </source>
</evidence>
<accession>A0A4S4K8X8</accession>
<keyword evidence="3" id="KW-1185">Reference proteome</keyword>
<gene>
    <name evidence="2" type="ORF">EW026_g7160</name>
</gene>